<protein>
    <submittedName>
        <fullName evidence="2">Uncharacterized protein</fullName>
    </submittedName>
</protein>
<dbReference type="InterPro" id="IPR002347">
    <property type="entry name" value="SDR_fam"/>
</dbReference>
<dbReference type="PRINTS" id="PR00080">
    <property type="entry name" value="SDRFAMILY"/>
</dbReference>
<dbReference type="OrthoDB" id="47007at2759"/>
<dbReference type="Pfam" id="PF13561">
    <property type="entry name" value="adh_short_C2"/>
    <property type="match status" value="1"/>
</dbReference>
<dbReference type="PRINTS" id="PR00081">
    <property type="entry name" value="GDHRDH"/>
</dbReference>
<dbReference type="Gene3D" id="3.40.50.720">
    <property type="entry name" value="NAD(P)-binding Rossmann-like Domain"/>
    <property type="match status" value="1"/>
</dbReference>
<keyword evidence="3" id="KW-1185">Reference proteome</keyword>
<comment type="caution">
    <text evidence="2">The sequence shown here is derived from an EMBL/GenBank/DDBJ whole genome shotgun (WGS) entry which is preliminary data.</text>
</comment>
<dbReference type="CDD" id="cd05233">
    <property type="entry name" value="SDR_c"/>
    <property type="match status" value="1"/>
</dbReference>
<dbReference type="EMBL" id="CAKKNE010000005">
    <property type="protein sequence ID" value="CAH0377057.1"/>
    <property type="molecule type" value="Genomic_DNA"/>
</dbReference>
<evidence type="ECO:0000313" key="2">
    <source>
        <dbReference type="EMBL" id="CAH0377057.1"/>
    </source>
</evidence>
<dbReference type="InterPro" id="IPR020904">
    <property type="entry name" value="Sc_DH/Rdtase_CS"/>
</dbReference>
<dbReference type="PANTHER" id="PTHR42760">
    <property type="entry name" value="SHORT-CHAIN DEHYDROGENASES/REDUCTASES FAMILY MEMBER"/>
    <property type="match status" value="1"/>
</dbReference>
<dbReference type="AlphaFoldDB" id="A0A8J2SS94"/>
<sequence>MMRATLRATRALRGARHHTPLAHGQQASAAKRLLAGAGLATGAAACYATAQSTATCESAAAAKTRFDEKGFGSPSFKGDVVIVTGGTTGIGAACCAHLAKAGGVVYNIDFKKPASDVAGVTHLQCDVSDVAQVKRAVGAVVKAHGRVDVLVSNAGVWHGGDFEKTSERDFDKVIGVNLKGTFFGIQAAVPAMLDHGGSIVIIGSDQSLIGKPEQHLYGCTKGAIAQLSKSLAAHYAPKGVRFNCICPGTIDTPLMHGAVQDFVKQKGANAQELYTWLETAQPLPRLGRPEEVAALVACVAKIPFCVGSMISVDGGYTAQ</sequence>
<reference evidence="2" key="1">
    <citation type="submission" date="2021-11" db="EMBL/GenBank/DDBJ databases">
        <authorList>
            <consortium name="Genoscope - CEA"/>
            <person name="William W."/>
        </authorList>
    </citation>
    <scope>NUCLEOTIDE SEQUENCE</scope>
</reference>
<dbReference type="PROSITE" id="PS00061">
    <property type="entry name" value="ADH_SHORT"/>
    <property type="match status" value="1"/>
</dbReference>
<dbReference type="InterPro" id="IPR036291">
    <property type="entry name" value="NAD(P)-bd_dom_sf"/>
</dbReference>
<organism evidence="2 3">
    <name type="scientific">Pelagomonas calceolata</name>
    <dbReference type="NCBI Taxonomy" id="35677"/>
    <lineage>
        <taxon>Eukaryota</taxon>
        <taxon>Sar</taxon>
        <taxon>Stramenopiles</taxon>
        <taxon>Ochrophyta</taxon>
        <taxon>Pelagophyceae</taxon>
        <taxon>Pelagomonadales</taxon>
        <taxon>Pelagomonadaceae</taxon>
        <taxon>Pelagomonas</taxon>
    </lineage>
</organism>
<accession>A0A8J2SS94</accession>
<gene>
    <name evidence="2" type="ORF">PECAL_5P16380</name>
</gene>
<evidence type="ECO:0000256" key="1">
    <source>
        <dbReference type="ARBA" id="ARBA00006484"/>
    </source>
</evidence>
<dbReference type="GO" id="GO:0016616">
    <property type="term" value="F:oxidoreductase activity, acting on the CH-OH group of donors, NAD or NADP as acceptor"/>
    <property type="evidence" value="ECO:0007669"/>
    <property type="project" value="TreeGrafter"/>
</dbReference>
<dbReference type="SUPFAM" id="SSF51735">
    <property type="entry name" value="NAD(P)-binding Rossmann-fold domains"/>
    <property type="match status" value="1"/>
</dbReference>
<comment type="similarity">
    <text evidence="1">Belongs to the short-chain dehydrogenases/reductases (SDR) family.</text>
</comment>
<dbReference type="Proteomes" id="UP000789595">
    <property type="component" value="Unassembled WGS sequence"/>
</dbReference>
<dbReference type="FunFam" id="3.40.50.720:FF:000084">
    <property type="entry name" value="Short-chain dehydrogenase reductase"/>
    <property type="match status" value="1"/>
</dbReference>
<name>A0A8J2SS94_9STRA</name>
<proteinExistence type="inferred from homology"/>
<evidence type="ECO:0000313" key="3">
    <source>
        <dbReference type="Proteomes" id="UP000789595"/>
    </source>
</evidence>